<dbReference type="EMBL" id="CZQD01000034">
    <property type="protein sequence ID" value="CUS56884.1"/>
    <property type="molecule type" value="Genomic_DNA"/>
</dbReference>
<dbReference type="PROSITE" id="PS50977">
    <property type="entry name" value="HTH_TETR_2"/>
    <property type="match status" value="1"/>
</dbReference>
<keyword evidence="2" id="KW-0238">DNA-binding</keyword>
<dbReference type="Gene3D" id="1.10.357.10">
    <property type="entry name" value="Tetracycline Repressor, domain 2"/>
    <property type="match status" value="1"/>
</dbReference>
<dbReference type="InterPro" id="IPR001647">
    <property type="entry name" value="HTH_TetR"/>
</dbReference>
<keyword evidence="1" id="KW-0805">Transcription regulation</keyword>
<organism evidence="5">
    <name type="scientific">hydrothermal vent metagenome</name>
    <dbReference type="NCBI Taxonomy" id="652676"/>
    <lineage>
        <taxon>unclassified sequences</taxon>
        <taxon>metagenomes</taxon>
        <taxon>ecological metagenomes</taxon>
    </lineage>
</organism>
<feature type="domain" description="HTH tetR-type" evidence="4">
    <location>
        <begin position="10"/>
        <end position="69"/>
    </location>
</feature>
<evidence type="ECO:0000259" key="4">
    <source>
        <dbReference type="PROSITE" id="PS50977"/>
    </source>
</evidence>
<accession>A0A160U297</accession>
<dbReference type="AlphaFoldDB" id="A0A160U297"/>
<dbReference type="PROSITE" id="PS01081">
    <property type="entry name" value="HTH_TETR_1"/>
    <property type="match status" value="1"/>
</dbReference>
<proteinExistence type="predicted"/>
<dbReference type="Pfam" id="PF21351">
    <property type="entry name" value="TetR_C_41"/>
    <property type="match status" value="1"/>
</dbReference>
<dbReference type="InterPro" id="IPR049484">
    <property type="entry name" value="Rv0078-like_C"/>
</dbReference>
<dbReference type="PANTHER" id="PTHR30055:SF234">
    <property type="entry name" value="HTH-TYPE TRANSCRIPTIONAL REGULATOR BETI"/>
    <property type="match status" value="1"/>
</dbReference>
<dbReference type="GO" id="GO:0003700">
    <property type="term" value="F:DNA-binding transcription factor activity"/>
    <property type="evidence" value="ECO:0007669"/>
    <property type="project" value="TreeGrafter"/>
</dbReference>
<evidence type="ECO:0000313" key="5">
    <source>
        <dbReference type="EMBL" id="CUS56884.1"/>
    </source>
</evidence>
<name>A0A160U297_9ZZZZ</name>
<gene>
    <name evidence="5" type="ORF">MGWOODY_Hyp1346</name>
</gene>
<dbReference type="PANTHER" id="PTHR30055">
    <property type="entry name" value="HTH-TYPE TRANSCRIPTIONAL REGULATOR RUTR"/>
    <property type="match status" value="1"/>
</dbReference>
<reference evidence="5" key="1">
    <citation type="submission" date="2015-10" db="EMBL/GenBank/DDBJ databases">
        <authorList>
            <person name="Gilbert D.G."/>
        </authorList>
    </citation>
    <scope>NUCLEOTIDE SEQUENCE</scope>
</reference>
<keyword evidence="3" id="KW-0804">Transcription</keyword>
<dbReference type="InterPro" id="IPR023772">
    <property type="entry name" value="DNA-bd_HTH_TetR-type_CS"/>
</dbReference>
<dbReference type="InterPro" id="IPR050109">
    <property type="entry name" value="HTH-type_TetR-like_transc_reg"/>
</dbReference>
<sequence length="194" mass="21448">MSNRRSKKASETRSAILSAARQRFTDEGFEASLSSIVEDAGITKGALFHHFENKQALYYEVWRTLQQEMNRDTQAAAAEGRSPGDPYSAMLAGARRYLEWAARPDYQRIVLIDGRAALGRDWYEADFDLSQKSVRVGVQYLVQQGAIATENAASSAVILQGALNGAGVALSRQVPGVTFESIYNTIEHLLRKMS</sequence>
<evidence type="ECO:0000256" key="3">
    <source>
        <dbReference type="ARBA" id="ARBA00023163"/>
    </source>
</evidence>
<dbReference type="PRINTS" id="PR00455">
    <property type="entry name" value="HTHTETR"/>
</dbReference>
<evidence type="ECO:0000256" key="2">
    <source>
        <dbReference type="ARBA" id="ARBA00023125"/>
    </source>
</evidence>
<dbReference type="InterPro" id="IPR009057">
    <property type="entry name" value="Homeodomain-like_sf"/>
</dbReference>
<dbReference type="Pfam" id="PF00440">
    <property type="entry name" value="TetR_N"/>
    <property type="match status" value="1"/>
</dbReference>
<dbReference type="GO" id="GO:0000976">
    <property type="term" value="F:transcription cis-regulatory region binding"/>
    <property type="evidence" value="ECO:0007669"/>
    <property type="project" value="TreeGrafter"/>
</dbReference>
<protein>
    <submittedName>
        <fullName evidence="5">Transcriptional regulator, TetR family</fullName>
    </submittedName>
</protein>
<evidence type="ECO:0000256" key="1">
    <source>
        <dbReference type="ARBA" id="ARBA00023015"/>
    </source>
</evidence>
<dbReference type="SUPFAM" id="SSF46689">
    <property type="entry name" value="Homeodomain-like"/>
    <property type="match status" value="1"/>
</dbReference>